<reference evidence="2 3" key="1">
    <citation type="submission" date="2024-06" db="EMBL/GenBank/DDBJ databases">
        <title>Chitinophaga defluvii sp. nov., isolated from municipal sewage.</title>
        <authorList>
            <person name="Zhang L."/>
        </authorList>
    </citation>
    <scope>NUCLEOTIDE SEQUENCE [LARGE SCALE GENOMIC DNA]</scope>
    <source>
        <strain evidence="2 3">H8</strain>
    </source>
</reference>
<feature type="transmembrane region" description="Helical" evidence="1">
    <location>
        <begin position="6"/>
        <end position="35"/>
    </location>
</feature>
<dbReference type="RefSeq" id="WP_354658696.1">
    <property type="nucleotide sequence ID" value="NZ_JBEXAC010000001.1"/>
</dbReference>
<name>A0ABV2SZ34_9BACT</name>
<organism evidence="2 3">
    <name type="scientific">Chitinophaga defluvii</name>
    <dbReference type="NCBI Taxonomy" id="3163343"/>
    <lineage>
        <taxon>Bacteria</taxon>
        <taxon>Pseudomonadati</taxon>
        <taxon>Bacteroidota</taxon>
        <taxon>Chitinophagia</taxon>
        <taxon>Chitinophagales</taxon>
        <taxon>Chitinophagaceae</taxon>
        <taxon>Chitinophaga</taxon>
    </lineage>
</organism>
<evidence type="ECO:0000313" key="3">
    <source>
        <dbReference type="Proteomes" id="UP001549749"/>
    </source>
</evidence>
<accession>A0ABV2SZ34</accession>
<comment type="caution">
    <text evidence="2">The sequence shown here is derived from an EMBL/GenBank/DDBJ whole genome shotgun (WGS) entry which is preliminary data.</text>
</comment>
<evidence type="ECO:0000313" key="2">
    <source>
        <dbReference type="EMBL" id="MET6996048.1"/>
    </source>
</evidence>
<keyword evidence="1" id="KW-0472">Membrane</keyword>
<keyword evidence="3" id="KW-1185">Reference proteome</keyword>
<dbReference type="EMBL" id="JBEXAC010000001">
    <property type="protein sequence ID" value="MET6996048.1"/>
    <property type="molecule type" value="Genomic_DNA"/>
</dbReference>
<evidence type="ECO:0000256" key="1">
    <source>
        <dbReference type="SAM" id="Phobius"/>
    </source>
</evidence>
<gene>
    <name evidence="2" type="ORF">ABR189_01650</name>
</gene>
<sequence>MKKKLFFIGIMIPLLVATQPDISVLFVVTGVYVLLQRKWCIQLKISSGK</sequence>
<keyword evidence="1" id="KW-1133">Transmembrane helix</keyword>
<keyword evidence="1" id="KW-0812">Transmembrane</keyword>
<dbReference type="Proteomes" id="UP001549749">
    <property type="component" value="Unassembled WGS sequence"/>
</dbReference>
<protein>
    <submittedName>
        <fullName evidence="2">Uncharacterized protein</fullName>
    </submittedName>
</protein>
<proteinExistence type="predicted"/>